<dbReference type="InterPro" id="IPR001387">
    <property type="entry name" value="Cro/C1-type_HTH"/>
</dbReference>
<name>A0A133VFS5_9EURY</name>
<evidence type="ECO:0000313" key="4">
    <source>
        <dbReference type="Proteomes" id="UP000070549"/>
    </source>
</evidence>
<feature type="domain" description="HTH cro/C1-type" evidence="2">
    <location>
        <begin position="21"/>
        <end position="76"/>
    </location>
</feature>
<dbReference type="Proteomes" id="UP000070549">
    <property type="component" value="Unassembled WGS sequence"/>
</dbReference>
<dbReference type="AlphaFoldDB" id="A0A133VFS5"/>
<evidence type="ECO:0000259" key="2">
    <source>
        <dbReference type="PROSITE" id="PS50943"/>
    </source>
</evidence>
<evidence type="ECO:0000256" key="1">
    <source>
        <dbReference type="SAM" id="Coils"/>
    </source>
</evidence>
<dbReference type="Gene3D" id="1.10.10.60">
    <property type="entry name" value="Homeodomain-like"/>
    <property type="match status" value="1"/>
</dbReference>
<dbReference type="Pfam" id="PF01381">
    <property type="entry name" value="HTH_3"/>
    <property type="match status" value="1"/>
</dbReference>
<dbReference type="SUPFAM" id="SSF47413">
    <property type="entry name" value="lambda repressor-like DNA-binding domains"/>
    <property type="match status" value="1"/>
</dbReference>
<comment type="caution">
    <text evidence="3">The sequence shown here is derived from an EMBL/GenBank/DDBJ whole genome shotgun (WGS) entry which is preliminary data.</text>
</comment>
<gene>
    <name evidence="3" type="ORF">AKJ49_01135</name>
</gene>
<feature type="coiled-coil region" evidence="1">
    <location>
        <begin position="58"/>
        <end position="85"/>
    </location>
</feature>
<keyword evidence="1" id="KW-0175">Coiled coil</keyword>
<sequence length="94" mass="11326">METRFDGLSEFISRKGRMKIIRTLLEEFKTQKEIAKRLNITKNAVNGWLNKKDKHPNNKHVKEMLEILKNKNEEKLNNILFEELQIFQKLLLKF</sequence>
<reference evidence="3 4" key="1">
    <citation type="journal article" date="2016" name="Sci. Rep.">
        <title>Metabolic traits of an uncultured archaeal lineage -MSBL1- from brine pools of the Red Sea.</title>
        <authorList>
            <person name="Mwirichia R."/>
            <person name="Alam I."/>
            <person name="Rashid M."/>
            <person name="Vinu M."/>
            <person name="Ba-Alawi W."/>
            <person name="Anthony Kamau A."/>
            <person name="Kamanda Ngugi D."/>
            <person name="Goker M."/>
            <person name="Klenk H.P."/>
            <person name="Bajic V."/>
            <person name="Stingl U."/>
        </authorList>
    </citation>
    <scope>NUCLEOTIDE SEQUENCE [LARGE SCALE GENOMIC DNA]</scope>
    <source>
        <strain evidence="3">SCGC-AAA382A03</strain>
    </source>
</reference>
<dbReference type="GO" id="GO:0003677">
    <property type="term" value="F:DNA binding"/>
    <property type="evidence" value="ECO:0007669"/>
    <property type="project" value="InterPro"/>
</dbReference>
<dbReference type="EMBL" id="LHYC01000024">
    <property type="protein sequence ID" value="KXB05280.1"/>
    <property type="molecule type" value="Genomic_DNA"/>
</dbReference>
<dbReference type="PROSITE" id="PS50943">
    <property type="entry name" value="HTH_CROC1"/>
    <property type="match status" value="1"/>
</dbReference>
<keyword evidence="4" id="KW-1185">Reference proteome</keyword>
<protein>
    <recommendedName>
        <fullName evidence="2">HTH cro/C1-type domain-containing protein</fullName>
    </recommendedName>
</protein>
<accession>A0A133VFS5</accession>
<proteinExistence type="predicted"/>
<organism evidence="3 4">
    <name type="scientific">candidate division MSBL1 archaeon SCGC-AAA382A03</name>
    <dbReference type="NCBI Taxonomy" id="1698278"/>
    <lineage>
        <taxon>Archaea</taxon>
        <taxon>Methanobacteriati</taxon>
        <taxon>Methanobacteriota</taxon>
        <taxon>candidate division MSBL1</taxon>
    </lineage>
</organism>
<dbReference type="InterPro" id="IPR010982">
    <property type="entry name" value="Lambda_DNA-bd_dom_sf"/>
</dbReference>
<evidence type="ECO:0000313" key="3">
    <source>
        <dbReference type="EMBL" id="KXB05280.1"/>
    </source>
</evidence>